<comment type="caution">
    <text evidence="2">The sequence shown here is derived from an EMBL/GenBank/DDBJ whole genome shotgun (WGS) entry which is preliminary data.</text>
</comment>
<gene>
    <name evidence="2" type="ORF">R3P38DRAFT_2461274</name>
</gene>
<evidence type="ECO:0000313" key="2">
    <source>
        <dbReference type="EMBL" id="KAK7055250.1"/>
    </source>
</evidence>
<dbReference type="EMBL" id="JAWWNJ010000005">
    <property type="protein sequence ID" value="KAK7055250.1"/>
    <property type="molecule type" value="Genomic_DNA"/>
</dbReference>
<dbReference type="Pfam" id="PF12859">
    <property type="entry name" value="ANAPC1"/>
    <property type="match status" value="1"/>
</dbReference>
<dbReference type="InterPro" id="IPR049255">
    <property type="entry name" value="Apc1_N"/>
</dbReference>
<reference evidence="2 3" key="1">
    <citation type="journal article" date="2024" name="J Genomics">
        <title>Draft genome sequencing and assembly of Favolaschia claudopus CIRM-BRFM 2984 isolated from oak limbs.</title>
        <authorList>
            <person name="Navarro D."/>
            <person name="Drula E."/>
            <person name="Chaduli D."/>
            <person name="Cazenave R."/>
            <person name="Ahrendt S."/>
            <person name="Wang J."/>
            <person name="Lipzen A."/>
            <person name="Daum C."/>
            <person name="Barry K."/>
            <person name="Grigoriev I.V."/>
            <person name="Favel A."/>
            <person name="Rosso M.N."/>
            <person name="Martin F."/>
        </authorList>
    </citation>
    <scope>NUCLEOTIDE SEQUENCE [LARGE SCALE GENOMIC DNA]</scope>
    <source>
        <strain evidence="2 3">CIRM-BRFM 2984</strain>
    </source>
</reference>
<evidence type="ECO:0000313" key="3">
    <source>
        <dbReference type="Proteomes" id="UP001362999"/>
    </source>
</evidence>
<keyword evidence="3" id="KW-1185">Reference proteome</keyword>
<sequence length="158" mass="17354">FARAQQNRKPQRNKLSRVPAVFVFLRSIGKIFLKNGLDFTFAVPFVVRKAWPLFPHGVMIQRIVEASELEEAALTGEPVLPTIFSLTSPFAEAGTVALTSGILGGFVSPPTLRDEEENSRKPLKAVPSTENLVWVSHRGPGGMNDIAVTVDTEKRQLS</sequence>
<accession>A0AAW0DTJ3</accession>
<protein>
    <recommendedName>
        <fullName evidence="1">Anaphase-promoting complex subunit 1 N-terminal domain-containing protein</fullName>
    </recommendedName>
</protein>
<evidence type="ECO:0000259" key="1">
    <source>
        <dbReference type="Pfam" id="PF12859"/>
    </source>
</evidence>
<feature type="non-terminal residue" evidence="2">
    <location>
        <position position="1"/>
    </location>
</feature>
<name>A0AAW0DTJ3_9AGAR</name>
<feature type="non-terminal residue" evidence="2">
    <location>
        <position position="158"/>
    </location>
</feature>
<feature type="domain" description="Anaphase-promoting complex subunit 1 N-terminal" evidence="1">
    <location>
        <begin position="7"/>
        <end position="67"/>
    </location>
</feature>
<dbReference type="AlphaFoldDB" id="A0AAW0DTJ3"/>
<dbReference type="Proteomes" id="UP001362999">
    <property type="component" value="Unassembled WGS sequence"/>
</dbReference>
<organism evidence="2 3">
    <name type="scientific">Favolaschia claudopus</name>
    <dbReference type="NCBI Taxonomy" id="2862362"/>
    <lineage>
        <taxon>Eukaryota</taxon>
        <taxon>Fungi</taxon>
        <taxon>Dikarya</taxon>
        <taxon>Basidiomycota</taxon>
        <taxon>Agaricomycotina</taxon>
        <taxon>Agaricomycetes</taxon>
        <taxon>Agaricomycetidae</taxon>
        <taxon>Agaricales</taxon>
        <taxon>Marasmiineae</taxon>
        <taxon>Mycenaceae</taxon>
        <taxon>Favolaschia</taxon>
    </lineage>
</organism>
<proteinExistence type="predicted"/>